<reference evidence="2 3" key="1">
    <citation type="submission" date="2019-07" db="EMBL/GenBank/DDBJ databases">
        <title>Whole genome shotgun sequence of Brevifollis gellanilyticus NBRC 108608.</title>
        <authorList>
            <person name="Hosoyama A."/>
            <person name="Uohara A."/>
            <person name="Ohji S."/>
            <person name="Ichikawa N."/>
        </authorList>
    </citation>
    <scope>NUCLEOTIDE SEQUENCE [LARGE SCALE GENOMIC DNA]</scope>
    <source>
        <strain evidence="2 3">NBRC 108608</strain>
    </source>
</reference>
<dbReference type="InterPro" id="IPR001173">
    <property type="entry name" value="Glyco_trans_2-like"/>
</dbReference>
<dbReference type="PANTHER" id="PTHR22916">
    <property type="entry name" value="GLYCOSYLTRANSFERASE"/>
    <property type="match status" value="1"/>
</dbReference>
<dbReference type="InterPro" id="IPR029044">
    <property type="entry name" value="Nucleotide-diphossugar_trans"/>
</dbReference>
<proteinExistence type="predicted"/>
<feature type="domain" description="Glycosyltransferase 2-like" evidence="1">
    <location>
        <begin position="7"/>
        <end position="112"/>
    </location>
</feature>
<protein>
    <submittedName>
        <fullName evidence="2">Glycosyl transferase</fullName>
    </submittedName>
</protein>
<evidence type="ECO:0000313" key="2">
    <source>
        <dbReference type="EMBL" id="GEP42006.1"/>
    </source>
</evidence>
<gene>
    <name evidence="2" type="ORF">BGE01nite_12970</name>
</gene>
<evidence type="ECO:0000313" key="3">
    <source>
        <dbReference type="Proteomes" id="UP000321577"/>
    </source>
</evidence>
<organism evidence="2 3">
    <name type="scientific">Brevifollis gellanilyticus</name>
    <dbReference type="NCBI Taxonomy" id="748831"/>
    <lineage>
        <taxon>Bacteria</taxon>
        <taxon>Pseudomonadati</taxon>
        <taxon>Verrucomicrobiota</taxon>
        <taxon>Verrucomicrobiia</taxon>
        <taxon>Verrucomicrobiales</taxon>
        <taxon>Verrucomicrobiaceae</taxon>
    </lineage>
</organism>
<dbReference type="Proteomes" id="UP000321577">
    <property type="component" value="Unassembled WGS sequence"/>
</dbReference>
<name>A0A512M5K8_9BACT</name>
<dbReference type="SUPFAM" id="SSF53448">
    <property type="entry name" value="Nucleotide-diphospho-sugar transferases"/>
    <property type="match status" value="1"/>
</dbReference>
<keyword evidence="3" id="KW-1185">Reference proteome</keyword>
<dbReference type="Pfam" id="PF00535">
    <property type="entry name" value="Glycos_transf_2"/>
    <property type="match status" value="1"/>
</dbReference>
<dbReference type="CDD" id="cd00761">
    <property type="entry name" value="Glyco_tranf_GTA_type"/>
    <property type="match status" value="1"/>
</dbReference>
<keyword evidence="2" id="KW-0808">Transferase</keyword>
<dbReference type="AlphaFoldDB" id="A0A512M5K8"/>
<dbReference type="OrthoDB" id="9770201at2"/>
<dbReference type="GO" id="GO:0016758">
    <property type="term" value="F:hexosyltransferase activity"/>
    <property type="evidence" value="ECO:0007669"/>
    <property type="project" value="UniProtKB-ARBA"/>
</dbReference>
<dbReference type="Gene3D" id="3.90.550.10">
    <property type="entry name" value="Spore Coat Polysaccharide Biosynthesis Protein SpsA, Chain A"/>
    <property type="match status" value="1"/>
</dbReference>
<sequence length="305" mass="34832">MAGPFFTVYTPTYNRAHTLHRCYDSLKAQTNRDFEWLIVDDGSTDGTAELVAQWQAENLLPVIRYEPRPHGGAHRVHNHGLAVAHGQMMIKLDSDDGCVPQALERLRFHWESIPESERAGFSGVTGLCQDQDGKLVGCEFPNAPLDCTAAELDYIHHVHGEKWGFLRLDVLRQFPFPEDCTGNFIPESYVWSQVSQNHETRHVNEQLRIYWMDAPSLVHGRPDPSRNADGHRRMFGMVLNLEAKYVRVAPARLFRVAVQFSRFSLLHGTGLMQQWQSLRPGLPRLLWLLGLPLGAALFMRDKLRK</sequence>
<evidence type="ECO:0000259" key="1">
    <source>
        <dbReference type="Pfam" id="PF00535"/>
    </source>
</evidence>
<dbReference type="RefSeq" id="WP_146849614.1">
    <property type="nucleotide sequence ID" value="NZ_BKAG01000007.1"/>
</dbReference>
<comment type="caution">
    <text evidence="2">The sequence shown here is derived from an EMBL/GenBank/DDBJ whole genome shotgun (WGS) entry which is preliminary data.</text>
</comment>
<dbReference type="EMBL" id="BKAG01000007">
    <property type="protein sequence ID" value="GEP42006.1"/>
    <property type="molecule type" value="Genomic_DNA"/>
</dbReference>
<accession>A0A512M5K8</accession>
<dbReference type="PANTHER" id="PTHR22916:SF3">
    <property type="entry name" value="UDP-GLCNAC:BETAGAL BETA-1,3-N-ACETYLGLUCOSAMINYLTRANSFERASE-LIKE PROTEIN 1"/>
    <property type="match status" value="1"/>
</dbReference>